<evidence type="ECO:0000313" key="2">
    <source>
        <dbReference type="EMBL" id="MBE9040039.1"/>
    </source>
</evidence>
<keyword evidence="3" id="KW-1185">Reference proteome</keyword>
<dbReference type="RefSeq" id="WP_264320296.1">
    <property type="nucleotide sequence ID" value="NZ_JADEXN010000050.1"/>
</dbReference>
<dbReference type="Proteomes" id="UP000621799">
    <property type="component" value="Unassembled WGS sequence"/>
</dbReference>
<sequence>MNTENWQVPNHEIVELAPKKSRYCICIPIINEGLKIEKQLDRMREISSRFDVIIADGGSSDGSTQPEKLSQRGVRTLLVKQDVGKLSAQLRMGFAYATRQGYDGAIVIDGNNKDDPSAIPSFAEALDAGCDHVQGSRFVPGGEAINTPRVRFWAIKLIHAPLIRLAAGWPYTDTTNGFRAYSRRLLLDERVAPFREVFSGYELHYYLAIRAARLGYNVRELPVTRTYPQTGPTPTKISPIRGNILVMQTLIQACLGNYDPKSNSIGEVQS</sequence>
<comment type="caution">
    <text evidence="2">The sequence shown here is derived from an EMBL/GenBank/DDBJ whole genome shotgun (WGS) entry which is preliminary data.</text>
</comment>
<proteinExistence type="predicted"/>
<evidence type="ECO:0000259" key="1">
    <source>
        <dbReference type="Pfam" id="PF00535"/>
    </source>
</evidence>
<organism evidence="2 3">
    <name type="scientific">Zarconia navalis LEGE 11467</name>
    <dbReference type="NCBI Taxonomy" id="1828826"/>
    <lineage>
        <taxon>Bacteria</taxon>
        <taxon>Bacillati</taxon>
        <taxon>Cyanobacteriota</taxon>
        <taxon>Cyanophyceae</taxon>
        <taxon>Oscillatoriophycideae</taxon>
        <taxon>Oscillatoriales</taxon>
        <taxon>Oscillatoriales incertae sedis</taxon>
        <taxon>Zarconia</taxon>
        <taxon>Zarconia navalis</taxon>
    </lineage>
</organism>
<protein>
    <submittedName>
        <fullName evidence="2">Glycosyltransferase family 2 protein</fullName>
    </submittedName>
</protein>
<dbReference type="SUPFAM" id="SSF53448">
    <property type="entry name" value="Nucleotide-diphospho-sugar transferases"/>
    <property type="match status" value="1"/>
</dbReference>
<dbReference type="AlphaFoldDB" id="A0A928VTF7"/>
<evidence type="ECO:0000313" key="3">
    <source>
        <dbReference type="Proteomes" id="UP000621799"/>
    </source>
</evidence>
<dbReference type="InterPro" id="IPR029044">
    <property type="entry name" value="Nucleotide-diphossugar_trans"/>
</dbReference>
<dbReference type="PANTHER" id="PTHR48090">
    <property type="entry name" value="UNDECAPRENYL-PHOSPHATE 4-DEOXY-4-FORMAMIDO-L-ARABINOSE TRANSFERASE-RELATED"/>
    <property type="match status" value="1"/>
</dbReference>
<name>A0A928VTF7_9CYAN</name>
<dbReference type="InterPro" id="IPR001173">
    <property type="entry name" value="Glyco_trans_2-like"/>
</dbReference>
<reference evidence="2" key="1">
    <citation type="submission" date="2020-10" db="EMBL/GenBank/DDBJ databases">
        <authorList>
            <person name="Castelo-Branco R."/>
            <person name="Eusebio N."/>
            <person name="Adriana R."/>
            <person name="Vieira A."/>
            <person name="Brugerolle De Fraissinette N."/>
            <person name="Rezende De Castro R."/>
            <person name="Schneider M.P."/>
            <person name="Vasconcelos V."/>
            <person name="Leao P.N."/>
        </authorList>
    </citation>
    <scope>NUCLEOTIDE SEQUENCE</scope>
    <source>
        <strain evidence="2">LEGE 11467</strain>
    </source>
</reference>
<dbReference type="CDD" id="cd04179">
    <property type="entry name" value="DPM_DPG-synthase_like"/>
    <property type="match status" value="1"/>
</dbReference>
<feature type="domain" description="Glycosyltransferase 2-like" evidence="1">
    <location>
        <begin position="24"/>
        <end position="186"/>
    </location>
</feature>
<dbReference type="Gene3D" id="3.90.550.10">
    <property type="entry name" value="Spore Coat Polysaccharide Biosynthesis Protein SpsA, Chain A"/>
    <property type="match status" value="1"/>
</dbReference>
<accession>A0A928VTF7</accession>
<gene>
    <name evidence="2" type="ORF">IQ235_04435</name>
</gene>
<dbReference type="EMBL" id="JADEXN010000050">
    <property type="protein sequence ID" value="MBE9040039.1"/>
    <property type="molecule type" value="Genomic_DNA"/>
</dbReference>
<dbReference type="Pfam" id="PF00535">
    <property type="entry name" value="Glycos_transf_2"/>
    <property type="match status" value="1"/>
</dbReference>
<dbReference type="InterPro" id="IPR050256">
    <property type="entry name" value="Glycosyltransferase_2"/>
</dbReference>